<feature type="domain" description="HMG box" evidence="3">
    <location>
        <begin position="224"/>
        <end position="289"/>
    </location>
</feature>
<dbReference type="PhylomeDB" id="A0A167PSC9"/>
<feature type="region of interest" description="Disordered" evidence="2">
    <location>
        <begin position="65"/>
        <end position="97"/>
    </location>
</feature>
<sequence>MPWLSAARGGFLRTLHRGALSPRTGVSDLQHQLRRVSLTAGSDLARPQVQLLSSTQSMVHSNSFATASTPLKASETPKAKSSKKAGKPKKKPLSETQKEIERIRKHRAHIRDLKATALVSGRPKRLPNNAFAIAMSEILPHVKGCSSHKEAFLVAIERAKAISPQDKERLQAQAKANYAANTAAYNSWVQSHTPLQIREANSARLTLSRLENKSYPPLKDDRLVTVSRSAYTLYLKERMETEYQGKAGVESFPAIGREWLALPQAEKDRYRKLQIEDRRRYERECQEVYGIPAPESSHYQSPEDYLFQEEPET</sequence>
<reference evidence="4" key="1">
    <citation type="journal article" date="2014" name="Genome Announc.">
        <title>Complete sequencing and chromosome-scale genome assembly of the industrial progenitor strain P2niaD18 from the penicillin producer Penicillium chrysogenum.</title>
        <authorList>
            <person name="Specht T."/>
            <person name="Dahlmann T.A."/>
            <person name="Zadra I."/>
            <person name="Kurnsteiner H."/>
            <person name="Kuck U."/>
        </authorList>
    </citation>
    <scope>NUCLEOTIDE SEQUENCE [LARGE SCALE GENOMIC DNA]</scope>
    <source>
        <strain evidence="4">P2niaD18</strain>
    </source>
</reference>
<feature type="compositionally biased region" description="Basic residues" evidence="2">
    <location>
        <begin position="80"/>
        <end position="91"/>
    </location>
</feature>
<evidence type="ECO:0000256" key="2">
    <source>
        <dbReference type="SAM" id="MobiDB-lite"/>
    </source>
</evidence>
<evidence type="ECO:0000259" key="3">
    <source>
        <dbReference type="PROSITE" id="PS50118"/>
    </source>
</evidence>
<evidence type="ECO:0000313" key="4">
    <source>
        <dbReference type="EMBL" id="KZN83742.1"/>
    </source>
</evidence>
<keyword evidence="1" id="KW-0238">DNA-binding</keyword>
<dbReference type="Proteomes" id="UP000076449">
    <property type="component" value="Chromosome IV"/>
</dbReference>
<dbReference type="GO" id="GO:0005634">
    <property type="term" value="C:nucleus"/>
    <property type="evidence" value="ECO:0007669"/>
    <property type="project" value="UniProtKB-UniRule"/>
</dbReference>
<dbReference type="PROSITE" id="PS50118">
    <property type="entry name" value="HMG_BOX_2"/>
    <property type="match status" value="1"/>
</dbReference>
<dbReference type="InterPro" id="IPR036910">
    <property type="entry name" value="HMG_box_dom_sf"/>
</dbReference>
<dbReference type="SUPFAM" id="SSF47095">
    <property type="entry name" value="HMG-box"/>
    <property type="match status" value="2"/>
</dbReference>
<dbReference type="GO" id="GO:0003677">
    <property type="term" value="F:DNA binding"/>
    <property type="evidence" value="ECO:0007669"/>
    <property type="project" value="UniProtKB-UniRule"/>
</dbReference>
<accession>A0A167PSC9</accession>
<feature type="region of interest" description="Disordered" evidence="2">
    <location>
        <begin position="290"/>
        <end position="313"/>
    </location>
</feature>
<protein>
    <recommendedName>
        <fullName evidence="3">HMG box domain-containing protein</fullName>
    </recommendedName>
</protein>
<dbReference type="CDD" id="cd00084">
    <property type="entry name" value="HMG-box_SF"/>
    <property type="match status" value="1"/>
</dbReference>
<evidence type="ECO:0000256" key="1">
    <source>
        <dbReference type="PROSITE-ProRule" id="PRU00267"/>
    </source>
</evidence>
<dbReference type="AlphaFoldDB" id="A0A167PSC9"/>
<name>A0A167PSC9_PENCH</name>
<dbReference type="EMBL" id="CM002801">
    <property type="protein sequence ID" value="KZN83742.1"/>
    <property type="molecule type" value="Genomic_DNA"/>
</dbReference>
<feature type="DNA-binding region" description="HMG box" evidence="1">
    <location>
        <begin position="224"/>
        <end position="289"/>
    </location>
</feature>
<keyword evidence="1" id="KW-0539">Nucleus</keyword>
<proteinExistence type="predicted"/>
<dbReference type="Gene3D" id="1.10.30.10">
    <property type="entry name" value="High mobility group box domain"/>
    <property type="match status" value="2"/>
</dbReference>
<dbReference type="InterPro" id="IPR009071">
    <property type="entry name" value="HMG_box_dom"/>
</dbReference>
<gene>
    <name evidence="4" type="ORF">EN45_108480</name>
</gene>
<organism evidence="4">
    <name type="scientific">Penicillium chrysogenum</name>
    <name type="common">Penicillium notatum</name>
    <dbReference type="NCBI Taxonomy" id="5076"/>
    <lineage>
        <taxon>Eukaryota</taxon>
        <taxon>Fungi</taxon>
        <taxon>Dikarya</taxon>
        <taxon>Ascomycota</taxon>
        <taxon>Pezizomycotina</taxon>
        <taxon>Eurotiomycetes</taxon>
        <taxon>Eurotiomycetidae</taxon>
        <taxon>Eurotiales</taxon>
        <taxon>Aspergillaceae</taxon>
        <taxon>Penicillium</taxon>
        <taxon>Penicillium chrysogenum species complex</taxon>
    </lineage>
</organism>